<accession>A0A1J4KCB1</accession>
<dbReference type="EMBL" id="MLAK01000656">
    <property type="protein sequence ID" value="OHT08859.1"/>
    <property type="molecule type" value="Genomic_DNA"/>
</dbReference>
<dbReference type="VEuPathDB" id="TrichDB:TRFO_22536"/>
<dbReference type="OrthoDB" id="10683405at2759"/>
<reference evidence="1" key="1">
    <citation type="submission" date="2016-10" db="EMBL/GenBank/DDBJ databases">
        <authorList>
            <person name="Benchimol M."/>
            <person name="Almeida L.G."/>
            <person name="Vasconcelos A.T."/>
            <person name="Perreira-Neves A."/>
            <person name="Rosa I.A."/>
            <person name="Tasca T."/>
            <person name="Bogo M.R."/>
            <person name="de Souza W."/>
        </authorList>
    </citation>
    <scope>NUCLEOTIDE SEQUENCE [LARGE SCALE GENOMIC DNA]</scope>
    <source>
        <strain evidence="1">K</strain>
    </source>
</reference>
<evidence type="ECO:0008006" key="3">
    <source>
        <dbReference type="Google" id="ProtNLM"/>
    </source>
</evidence>
<organism evidence="1 2">
    <name type="scientific">Tritrichomonas foetus</name>
    <dbReference type="NCBI Taxonomy" id="1144522"/>
    <lineage>
        <taxon>Eukaryota</taxon>
        <taxon>Metamonada</taxon>
        <taxon>Parabasalia</taxon>
        <taxon>Tritrichomonadida</taxon>
        <taxon>Tritrichomonadidae</taxon>
        <taxon>Tritrichomonas</taxon>
    </lineage>
</organism>
<dbReference type="PANTHER" id="PTHR24159:SF5">
    <property type="entry name" value="ANK_REP_REGION DOMAIN-CONTAINING PROTEIN"/>
    <property type="match status" value="1"/>
</dbReference>
<dbReference type="SUPFAM" id="SSF48403">
    <property type="entry name" value="Ankyrin repeat"/>
    <property type="match status" value="1"/>
</dbReference>
<dbReference type="GeneID" id="94837312"/>
<sequence length="405" mass="48419">MNEDDIVGLNEFLSELEILAELENLLLNFIDQIDEAEVEECFKMLTCFIEKMNLKNNINRYSSVLSMISHVFFTRPYKKNINVKISSILEYLIYSCNLTDVFSSQRLLKIFENNKFIILFFYENHVIDKKQLKRFLKEKVTFNLWFYFYPEFPSEVTERYEKADLISLYINDKYSIDELKKLRREGKSDKYINQVIQNDDLDAFVSMIGTSGLGINTMITPSFMEDLLDNPMLIEYAIGYESVQIFKYLILNRAHYTYKCEKFAICGGNYEIYELLKEKEDLFNHNSCLLLALHYHREEFYEDIILNQKLSLTDHQQLKNLLLASNCKGLLRFFVQFFNQYISMKKEVNFPNQTINYSECINWMFNLVVKYSKINCIIEFFWKQPNIEKNRLNIIQIRIYSHSKL</sequence>
<dbReference type="InterPro" id="IPR036770">
    <property type="entry name" value="Ankyrin_rpt-contain_sf"/>
</dbReference>
<keyword evidence="2" id="KW-1185">Reference proteome</keyword>
<name>A0A1J4KCB1_9EUKA</name>
<dbReference type="PANTHER" id="PTHR24159">
    <property type="match status" value="1"/>
</dbReference>
<comment type="caution">
    <text evidence="1">The sequence shown here is derived from an EMBL/GenBank/DDBJ whole genome shotgun (WGS) entry which is preliminary data.</text>
</comment>
<evidence type="ECO:0000313" key="2">
    <source>
        <dbReference type="Proteomes" id="UP000179807"/>
    </source>
</evidence>
<dbReference type="Proteomes" id="UP000179807">
    <property type="component" value="Unassembled WGS sequence"/>
</dbReference>
<dbReference type="RefSeq" id="XP_068361995.1">
    <property type="nucleotide sequence ID" value="XM_068502608.1"/>
</dbReference>
<protein>
    <recommendedName>
        <fullName evidence="3">DUF3447 domain-containing protein</fullName>
    </recommendedName>
</protein>
<gene>
    <name evidence="1" type="ORF">TRFO_22536</name>
</gene>
<dbReference type="AlphaFoldDB" id="A0A1J4KCB1"/>
<proteinExistence type="predicted"/>
<evidence type="ECO:0000313" key="1">
    <source>
        <dbReference type="EMBL" id="OHT08859.1"/>
    </source>
</evidence>